<dbReference type="Proteomes" id="UP000269721">
    <property type="component" value="Unassembled WGS sequence"/>
</dbReference>
<reference evidence="2" key="1">
    <citation type="journal article" date="2018" name="Nat. Microbiol.">
        <title>Leveraging single-cell genomics to expand the fungal tree of life.</title>
        <authorList>
            <person name="Ahrendt S.R."/>
            <person name="Quandt C.A."/>
            <person name="Ciobanu D."/>
            <person name="Clum A."/>
            <person name="Salamov A."/>
            <person name="Andreopoulos B."/>
            <person name="Cheng J.F."/>
            <person name="Woyke T."/>
            <person name="Pelin A."/>
            <person name="Henrissat B."/>
            <person name="Reynolds N.K."/>
            <person name="Benny G.L."/>
            <person name="Smith M.E."/>
            <person name="James T.Y."/>
            <person name="Grigoriev I.V."/>
        </authorList>
    </citation>
    <scope>NUCLEOTIDE SEQUENCE [LARGE SCALE GENOMIC DNA]</scope>
</reference>
<proteinExistence type="predicted"/>
<evidence type="ECO:0000313" key="2">
    <source>
        <dbReference type="Proteomes" id="UP000269721"/>
    </source>
</evidence>
<dbReference type="OrthoDB" id="10248513at2759"/>
<evidence type="ECO:0000313" key="1">
    <source>
        <dbReference type="EMBL" id="RKO88752.1"/>
    </source>
</evidence>
<dbReference type="SUPFAM" id="SSF51197">
    <property type="entry name" value="Clavaminate synthase-like"/>
    <property type="match status" value="1"/>
</dbReference>
<accession>A0A4P9W9B5</accession>
<dbReference type="AlphaFoldDB" id="A0A4P9W9B5"/>
<gene>
    <name evidence="1" type="ORF">BDK51DRAFT_15361</name>
</gene>
<sequence length="229" mass="25656">MASTLSLPIVDLEPFLKDPTSDESRVECEKAAAAIKTYSALAVRDPRVSEAHNALFLDTIEDYFAQPLEAKLKDVRPEVGYQIGATPENTEVPRCGRDDDCKERVDKMSAENKPLDFNHADPKWRFFWRIGEAPKETKFERLNAAPVVPEAFPQWEEVMNGWGGKMHTAVMCLAEMLAIGFGLPQDTFVRMAQYGPHLLAPTGSDLEKYGKVGTVLAGKQFFFLRPPHN</sequence>
<evidence type="ECO:0008006" key="3">
    <source>
        <dbReference type="Google" id="ProtNLM"/>
    </source>
</evidence>
<protein>
    <recommendedName>
        <fullName evidence="3">Non-haem dioxygenase N-terminal domain-containing protein</fullName>
    </recommendedName>
</protein>
<dbReference type="Gene3D" id="2.60.120.330">
    <property type="entry name" value="B-lactam Antibiotic, Isopenicillin N Synthase, Chain"/>
    <property type="match status" value="1"/>
</dbReference>
<dbReference type="InterPro" id="IPR027443">
    <property type="entry name" value="IPNS-like_sf"/>
</dbReference>
<name>A0A4P9W9B5_9FUNG</name>
<organism evidence="1 2">
    <name type="scientific">Blyttiomyces helicus</name>
    <dbReference type="NCBI Taxonomy" id="388810"/>
    <lineage>
        <taxon>Eukaryota</taxon>
        <taxon>Fungi</taxon>
        <taxon>Fungi incertae sedis</taxon>
        <taxon>Chytridiomycota</taxon>
        <taxon>Chytridiomycota incertae sedis</taxon>
        <taxon>Chytridiomycetes</taxon>
        <taxon>Chytridiomycetes incertae sedis</taxon>
        <taxon>Blyttiomyces</taxon>
    </lineage>
</organism>
<keyword evidence="2" id="KW-1185">Reference proteome</keyword>
<dbReference type="EMBL" id="KZ996505">
    <property type="protein sequence ID" value="RKO88752.1"/>
    <property type="molecule type" value="Genomic_DNA"/>
</dbReference>